<keyword evidence="2" id="KW-1185">Reference proteome</keyword>
<dbReference type="EMBL" id="CM055732">
    <property type="protein sequence ID" value="KAJ8012333.1"/>
    <property type="molecule type" value="Genomic_DNA"/>
</dbReference>
<proteinExistence type="predicted"/>
<accession>A0ACC2H930</accession>
<comment type="caution">
    <text evidence="1">The sequence shown here is derived from an EMBL/GenBank/DDBJ whole genome shotgun (WGS) entry which is preliminary data.</text>
</comment>
<evidence type="ECO:0000313" key="2">
    <source>
        <dbReference type="Proteomes" id="UP001157502"/>
    </source>
</evidence>
<gene>
    <name evidence="1" type="ORF">DPEC_G00067570</name>
</gene>
<reference evidence="1" key="1">
    <citation type="submission" date="2021-05" db="EMBL/GenBank/DDBJ databases">
        <authorList>
            <person name="Pan Q."/>
            <person name="Jouanno E."/>
            <person name="Zahm M."/>
            <person name="Klopp C."/>
            <person name="Cabau C."/>
            <person name="Louis A."/>
            <person name="Berthelot C."/>
            <person name="Parey E."/>
            <person name="Roest Crollius H."/>
            <person name="Montfort J."/>
            <person name="Robinson-Rechavi M."/>
            <person name="Bouchez O."/>
            <person name="Lampietro C."/>
            <person name="Lopez Roques C."/>
            <person name="Donnadieu C."/>
            <person name="Postlethwait J."/>
            <person name="Bobe J."/>
            <person name="Dillon D."/>
            <person name="Chandos A."/>
            <person name="von Hippel F."/>
            <person name="Guiguen Y."/>
        </authorList>
    </citation>
    <scope>NUCLEOTIDE SEQUENCE</scope>
    <source>
        <strain evidence="1">YG-Jan2019</strain>
    </source>
</reference>
<evidence type="ECO:0000313" key="1">
    <source>
        <dbReference type="EMBL" id="KAJ8012333.1"/>
    </source>
</evidence>
<name>A0ACC2H930_DALPE</name>
<protein>
    <submittedName>
        <fullName evidence="1">Uncharacterized protein</fullName>
    </submittedName>
</protein>
<organism evidence="1 2">
    <name type="scientific">Dallia pectoralis</name>
    <name type="common">Alaska blackfish</name>
    <dbReference type="NCBI Taxonomy" id="75939"/>
    <lineage>
        <taxon>Eukaryota</taxon>
        <taxon>Metazoa</taxon>
        <taxon>Chordata</taxon>
        <taxon>Craniata</taxon>
        <taxon>Vertebrata</taxon>
        <taxon>Euteleostomi</taxon>
        <taxon>Actinopterygii</taxon>
        <taxon>Neopterygii</taxon>
        <taxon>Teleostei</taxon>
        <taxon>Protacanthopterygii</taxon>
        <taxon>Esociformes</taxon>
        <taxon>Umbridae</taxon>
        <taxon>Dallia</taxon>
    </lineage>
</organism>
<sequence>MLIPPQPRLHTFCSHWSLSSQADITMMHNGTGSSATLSPRSEVRLQHSPSMKTEPLQSHRWRPASDTPLGRHACLQAATMLLLQARKGSCGKIRGLKQGPAVTSAITLHTAPHMPPSLASPQICTPADQQERPHHNRWQLSPWLCLACCRGATRTCLGGQGMLQDTGAASPSSADWAAGCRSRWLKDHDSVLCKFLEWRPS</sequence>
<dbReference type="Proteomes" id="UP001157502">
    <property type="component" value="Chromosome 5"/>
</dbReference>